<reference evidence="1" key="1">
    <citation type="submission" date="2009-07" db="EMBL/GenBank/DDBJ databases">
        <authorList>
            <person name="Koepke M."/>
            <person name="Hujer S."/>
            <person name="Held C."/>
            <person name="Wiezer A."/>
            <person name="Liesegang H."/>
            <person name="Ehrenreich A."/>
            <person name="Gottschalk G."/>
            <person name="Duerre P."/>
        </authorList>
    </citation>
    <scope>NUCLEOTIDE SEQUENCE</scope>
    <source>
        <strain evidence="1">DSM 13528</strain>
    </source>
</reference>
<evidence type="ECO:0000313" key="1">
    <source>
        <dbReference type="EMBL" id="ADK15308.1"/>
    </source>
</evidence>
<dbReference type="EMBL" id="CP001666">
    <property type="protein sequence ID" value="ADK15308.1"/>
    <property type="molecule type" value="Genomic_DNA"/>
</dbReference>
<keyword evidence="4" id="KW-1185">Reference proteome</keyword>
<evidence type="ECO:0000313" key="2">
    <source>
        <dbReference type="EMBL" id="OAA88405.1"/>
    </source>
</evidence>
<reference evidence="2 4" key="3">
    <citation type="journal article" date="2016" name="Biotechnol. Bioeng.">
        <title>Traits of selected Clostridium strains for syngas fermentation to ethanol.</title>
        <authorList>
            <person name="Martin M.E."/>
            <person name="Richter H."/>
            <person name="Saha S."/>
            <person name="Angenent L.T."/>
        </authorList>
    </citation>
    <scope>NUCLEOTIDE SEQUENCE [LARGE SCALE GENOMIC DNA]</scope>
    <source>
        <strain evidence="2 4">PETC</strain>
    </source>
</reference>
<gene>
    <name evidence="1" type="ordered locus">CLJU_c22480</name>
    <name evidence="2" type="ORF">WX45_02725</name>
</gene>
<dbReference type="HOGENOM" id="CLU_1319067_0_0_9"/>
<organism evidence="1 3">
    <name type="scientific">Clostridium ljungdahlii (strain ATCC 55383 / DSM 13528 / PETC)</name>
    <dbReference type="NCBI Taxonomy" id="748727"/>
    <lineage>
        <taxon>Bacteria</taxon>
        <taxon>Bacillati</taxon>
        <taxon>Bacillota</taxon>
        <taxon>Clostridia</taxon>
        <taxon>Eubacteriales</taxon>
        <taxon>Clostridiaceae</taxon>
        <taxon>Clostridium</taxon>
    </lineage>
</organism>
<dbReference type="Proteomes" id="UP000077020">
    <property type="component" value="Unassembled WGS sequence"/>
</dbReference>
<dbReference type="EMBL" id="LITS01000004">
    <property type="protein sequence ID" value="OAA88405.1"/>
    <property type="molecule type" value="Genomic_DNA"/>
</dbReference>
<protein>
    <submittedName>
        <fullName evidence="1">Uncharacterized protein</fullName>
    </submittedName>
</protein>
<accession>D8GKG8</accession>
<dbReference type="AlphaFoldDB" id="D8GKG8"/>
<dbReference type="KEGG" id="clj:CLJU_c22480"/>
<evidence type="ECO:0000313" key="4">
    <source>
        <dbReference type="Proteomes" id="UP000077020"/>
    </source>
</evidence>
<sequence length="208" mass="24250">MNLGKEFLCKRELYLKDKGYKILPNQIKFHKNNIVFYHYTHSKFLHMIFSKNSGLYARRQVSCPNIPEEFNDCYLIEGFLDPLPKWLTEDYYFGNLGFEMVRRYIGNVLLRVELPMNFSGLYIADYAHILDCKHTNLRGTSPLDLGYDISNGHEATQAYVNSYIPVKKYEGKHMAPVIQIIRKEKGIAVPNKYLSVCKLQPILSEIDL</sequence>
<proteinExistence type="predicted"/>
<reference evidence="1 3" key="2">
    <citation type="journal article" date="2010" name="Proc. Natl. Acad. Sci. U.S.A.">
        <title>Clostridium ljungdahlii represents a microbial production platform based on syngas.</title>
        <authorList>
            <person name="Kopke M."/>
            <person name="Held C."/>
            <person name="Hujer S."/>
            <person name="Liesegang H."/>
            <person name="Wiezer A."/>
            <person name="Wollherr A."/>
            <person name="Ehrenreich A."/>
            <person name="Liebl W."/>
            <person name="Gottschalk G."/>
            <person name="Durre P."/>
        </authorList>
    </citation>
    <scope>NUCLEOTIDE SEQUENCE [LARGE SCALE GENOMIC DNA]</scope>
    <source>
        <strain evidence="3">ATCC 55383 / DSM 13528 / PETC</strain>
        <strain evidence="1">DSM 13528</strain>
    </source>
</reference>
<dbReference type="Proteomes" id="UP000001656">
    <property type="component" value="Chromosome"/>
</dbReference>
<dbReference type="eggNOG" id="ENOG50342EJ">
    <property type="taxonomic scope" value="Bacteria"/>
</dbReference>
<evidence type="ECO:0000313" key="3">
    <source>
        <dbReference type="Proteomes" id="UP000001656"/>
    </source>
</evidence>
<dbReference type="PATRIC" id="fig|748727.19.peg.2761"/>
<dbReference type="RefSeq" id="WP_013238898.1">
    <property type="nucleotide sequence ID" value="NC_014328.1"/>
</dbReference>
<name>D8GKG8_CLOLD</name>